<dbReference type="AlphaFoldDB" id="A0A7Y2P086"/>
<evidence type="ECO:0000256" key="1">
    <source>
        <dbReference type="HAMAP-Rule" id="MF_02216"/>
    </source>
</evidence>
<organism evidence="3 4">
    <name type="scientific">Telluria aromaticivorans</name>
    <dbReference type="NCBI Taxonomy" id="2725995"/>
    <lineage>
        <taxon>Bacteria</taxon>
        <taxon>Pseudomonadati</taxon>
        <taxon>Pseudomonadota</taxon>
        <taxon>Betaproteobacteria</taxon>
        <taxon>Burkholderiales</taxon>
        <taxon>Oxalobacteraceae</taxon>
        <taxon>Telluria group</taxon>
        <taxon>Telluria</taxon>
    </lineage>
</organism>
<comment type="subcellular location">
    <subcellularLocation>
        <location evidence="1">Cytoplasm</location>
    </subcellularLocation>
</comment>
<sequence length="100" mass="10969">MNTFFNDLQGKINQALESTPAKDIQRNVKAMATQGFSKLDLVTREEFDIQTQVLAKTRAKLEALELRVVELEARLSAQAASSASTSHPETPAPTIILGKE</sequence>
<dbReference type="RefSeq" id="WP_171086588.1">
    <property type="nucleotide sequence ID" value="NZ_JABAIV010000006.1"/>
</dbReference>
<dbReference type="UniPathway" id="UPA00232"/>
<dbReference type="InterPro" id="IPR007475">
    <property type="entry name" value="UbiK"/>
</dbReference>
<proteinExistence type="inferred from homology"/>
<accession>A0A7Y2P086</accession>
<evidence type="ECO:0000313" key="3">
    <source>
        <dbReference type="EMBL" id="NNG24687.1"/>
    </source>
</evidence>
<feature type="region of interest" description="Disordered" evidence="2">
    <location>
        <begin position="77"/>
        <end position="100"/>
    </location>
</feature>
<feature type="compositionally biased region" description="Low complexity" evidence="2">
    <location>
        <begin position="77"/>
        <end position="86"/>
    </location>
</feature>
<keyword evidence="1" id="KW-0963">Cytoplasm</keyword>
<dbReference type="GO" id="GO:0006744">
    <property type="term" value="P:ubiquinone biosynthetic process"/>
    <property type="evidence" value="ECO:0007669"/>
    <property type="project" value="UniProtKB-UniRule"/>
</dbReference>
<reference evidence="3 4" key="1">
    <citation type="submission" date="2020-04" db="EMBL/GenBank/DDBJ databases">
        <title>Massilia sp. nov., a cold adapted bacteria isolated from Arctic soil.</title>
        <authorList>
            <person name="Son J."/>
            <person name="Ka J.-O."/>
        </authorList>
    </citation>
    <scope>NUCLEOTIDE SEQUENCE [LARGE SCALE GENOMIC DNA]</scope>
    <source>
        <strain evidence="3 4">ML15P13</strain>
    </source>
</reference>
<comment type="pathway">
    <text evidence="1">Cofactor biosynthesis; ubiquinone biosynthesis.</text>
</comment>
<comment type="function">
    <text evidence="1">Required for efficient ubiquinone (coenzyme Q) biosynthesis. UbiK is probably an accessory factor of Ubi enzymes and facilitates ubiquinone biosynthesis by acting as an assembly factor, a targeting factor, or both.</text>
</comment>
<evidence type="ECO:0000256" key="2">
    <source>
        <dbReference type="SAM" id="MobiDB-lite"/>
    </source>
</evidence>
<dbReference type="Proteomes" id="UP000533905">
    <property type="component" value="Unassembled WGS sequence"/>
</dbReference>
<name>A0A7Y2P086_9BURK</name>
<comment type="similarity">
    <text evidence="1">Belongs to the UbiK family.</text>
</comment>
<gene>
    <name evidence="1" type="primary">ubiK</name>
    <name evidence="3" type="ORF">HGB41_16970</name>
</gene>
<dbReference type="PANTHER" id="PTHR38040:SF1">
    <property type="entry name" value="UBIQUINONE BIOSYNTHESIS ACCESSORY FACTOR UBIK"/>
    <property type="match status" value="1"/>
</dbReference>
<dbReference type="Pfam" id="PF04380">
    <property type="entry name" value="BMFP"/>
    <property type="match status" value="1"/>
</dbReference>
<evidence type="ECO:0000313" key="4">
    <source>
        <dbReference type="Proteomes" id="UP000533905"/>
    </source>
</evidence>
<comment type="caution">
    <text evidence="3">The sequence shown here is derived from an EMBL/GenBank/DDBJ whole genome shotgun (WGS) entry which is preliminary data.</text>
</comment>
<dbReference type="HAMAP" id="MF_02216">
    <property type="entry name" value="UbiK"/>
    <property type="match status" value="1"/>
</dbReference>
<protein>
    <recommendedName>
        <fullName evidence="1">Ubiquinone biosynthesis accessory factor UbiK</fullName>
    </recommendedName>
</protein>
<dbReference type="GO" id="GO:0005829">
    <property type="term" value="C:cytosol"/>
    <property type="evidence" value="ECO:0007669"/>
    <property type="project" value="TreeGrafter"/>
</dbReference>
<keyword evidence="1" id="KW-0831">Ubiquinone biosynthesis</keyword>
<dbReference type="PANTHER" id="PTHR38040">
    <property type="entry name" value="UBIQUINONE BIOSYNTHESIS ACCESSORY FACTOR UBIK"/>
    <property type="match status" value="1"/>
</dbReference>
<keyword evidence="4" id="KW-1185">Reference proteome</keyword>
<dbReference type="EMBL" id="JABAIV010000006">
    <property type="protein sequence ID" value="NNG24687.1"/>
    <property type="molecule type" value="Genomic_DNA"/>
</dbReference>